<sequence length="89" mass="10155">VERAFKLWGTGELVIPANKTHRKFSKRLWGFATGEVVRSAANLSQKQWEKLKGMAKECMHHLTDQCEELICERVGVSTGRTLCFEEDSD</sequence>
<name>A0AAD4BJI3_BOLED</name>
<dbReference type="EMBL" id="WHUW01000041">
    <property type="protein sequence ID" value="KAF8432346.1"/>
    <property type="molecule type" value="Genomic_DNA"/>
</dbReference>
<feature type="non-terminal residue" evidence="1">
    <location>
        <position position="1"/>
    </location>
</feature>
<evidence type="ECO:0000313" key="1">
    <source>
        <dbReference type="EMBL" id="KAF8432346.1"/>
    </source>
</evidence>
<organism evidence="1 2">
    <name type="scientific">Boletus edulis BED1</name>
    <dbReference type="NCBI Taxonomy" id="1328754"/>
    <lineage>
        <taxon>Eukaryota</taxon>
        <taxon>Fungi</taxon>
        <taxon>Dikarya</taxon>
        <taxon>Basidiomycota</taxon>
        <taxon>Agaricomycotina</taxon>
        <taxon>Agaricomycetes</taxon>
        <taxon>Agaricomycetidae</taxon>
        <taxon>Boletales</taxon>
        <taxon>Boletineae</taxon>
        <taxon>Boletaceae</taxon>
        <taxon>Boletoideae</taxon>
        <taxon>Boletus</taxon>
    </lineage>
</organism>
<proteinExistence type="predicted"/>
<dbReference type="AlphaFoldDB" id="A0AAD4BJI3"/>
<reference evidence="1" key="1">
    <citation type="submission" date="2019-10" db="EMBL/GenBank/DDBJ databases">
        <authorList>
            <consortium name="DOE Joint Genome Institute"/>
            <person name="Kuo A."/>
            <person name="Miyauchi S."/>
            <person name="Kiss E."/>
            <person name="Drula E."/>
            <person name="Kohler A."/>
            <person name="Sanchez-Garcia M."/>
            <person name="Andreopoulos B."/>
            <person name="Barry K.W."/>
            <person name="Bonito G."/>
            <person name="Buee M."/>
            <person name="Carver A."/>
            <person name="Chen C."/>
            <person name="Cichocki N."/>
            <person name="Clum A."/>
            <person name="Culley D."/>
            <person name="Crous P.W."/>
            <person name="Fauchery L."/>
            <person name="Girlanda M."/>
            <person name="Hayes R."/>
            <person name="Keri Z."/>
            <person name="LaButti K."/>
            <person name="Lipzen A."/>
            <person name="Lombard V."/>
            <person name="Magnuson J."/>
            <person name="Maillard F."/>
            <person name="Morin E."/>
            <person name="Murat C."/>
            <person name="Nolan M."/>
            <person name="Ohm R."/>
            <person name="Pangilinan J."/>
            <person name="Pereira M."/>
            <person name="Perotto S."/>
            <person name="Peter M."/>
            <person name="Riley R."/>
            <person name="Sitrit Y."/>
            <person name="Stielow B."/>
            <person name="Szollosi G."/>
            <person name="Zifcakova L."/>
            <person name="Stursova M."/>
            <person name="Spatafora J.W."/>
            <person name="Tedersoo L."/>
            <person name="Vaario L.-M."/>
            <person name="Yamada A."/>
            <person name="Yan M."/>
            <person name="Wang P."/>
            <person name="Xu J."/>
            <person name="Bruns T."/>
            <person name="Baldrian P."/>
            <person name="Vilgalys R."/>
            <person name="Henrissat B."/>
            <person name="Grigoriev I.V."/>
            <person name="Hibbett D."/>
            <person name="Nagy L.G."/>
            <person name="Martin F.M."/>
        </authorList>
    </citation>
    <scope>NUCLEOTIDE SEQUENCE</scope>
    <source>
        <strain evidence="1">BED1</strain>
    </source>
</reference>
<gene>
    <name evidence="1" type="ORF">L210DRAFT_869453</name>
</gene>
<protein>
    <submittedName>
        <fullName evidence="1">Uncharacterized protein</fullName>
    </submittedName>
</protein>
<accession>A0AAD4BJI3</accession>
<keyword evidence="2" id="KW-1185">Reference proteome</keyword>
<dbReference type="Proteomes" id="UP001194468">
    <property type="component" value="Unassembled WGS sequence"/>
</dbReference>
<comment type="caution">
    <text evidence="1">The sequence shown here is derived from an EMBL/GenBank/DDBJ whole genome shotgun (WGS) entry which is preliminary data.</text>
</comment>
<reference evidence="1" key="2">
    <citation type="journal article" date="2020" name="Nat. Commun.">
        <title>Large-scale genome sequencing of mycorrhizal fungi provides insights into the early evolution of symbiotic traits.</title>
        <authorList>
            <person name="Miyauchi S."/>
            <person name="Kiss E."/>
            <person name="Kuo A."/>
            <person name="Drula E."/>
            <person name="Kohler A."/>
            <person name="Sanchez-Garcia M."/>
            <person name="Morin E."/>
            <person name="Andreopoulos B."/>
            <person name="Barry K.W."/>
            <person name="Bonito G."/>
            <person name="Buee M."/>
            <person name="Carver A."/>
            <person name="Chen C."/>
            <person name="Cichocki N."/>
            <person name="Clum A."/>
            <person name="Culley D."/>
            <person name="Crous P.W."/>
            <person name="Fauchery L."/>
            <person name="Girlanda M."/>
            <person name="Hayes R.D."/>
            <person name="Keri Z."/>
            <person name="LaButti K."/>
            <person name="Lipzen A."/>
            <person name="Lombard V."/>
            <person name="Magnuson J."/>
            <person name="Maillard F."/>
            <person name="Murat C."/>
            <person name="Nolan M."/>
            <person name="Ohm R.A."/>
            <person name="Pangilinan J."/>
            <person name="Pereira M.F."/>
            <person name="Perotto S."/>
            <person name="Peter M."/>
            <person name="Pfister S."/>
            <person name="Riley R."/>
            <person name="Sitrit Y."/>
            <person name="Stielow J.B."/>
            <person name="Szollosi G."/>
            <person name="Zifcakova L."/>
            <person name="Stursova M."/>
            <person name="Spatafora J.W."/>
            <person name="Tedersoo L."/>
            <person name="Vaario L.M."/>
            <person name="Yamada A."/>
            <person name="Yan M."/>
            <person name="Wang P."/>
            <person name="Xu J."/>
            <person name="Bruns T."/>
            <person name="Baldrian P."/>
            <person name="Vilgalys R."/>
            <person name="Dunand C."/>
            <person name="Henrissat B."/>
            <person name="Grigoriev I.V."/>
            <person name="Hibbett D."/>
            <person name="Nagy L.G."/>
            <person name="Martin F.M."/>
        </authorList>
    </citation>
    <scope>NUCLEOTIDE SEQUENCE</scope>
    <source>
        <strain evidence="1">BED1</strain>
    </source>
</reference>
<evidence type="ECO:0000313" key="2">
    <source>
        <dbReference type="Proteomes" id="UP001194468"/>
    </source>
</evidence>